<keyword evidence="4" id="KW-1185">Reference proteome</keyword>
<feature type="region of interest" description="Disordered" evidence="2">
    <location>
        <begin position="70"/>
        <end position="127"/>
    </location>
</feature>
<comment type="caution">
    <text evidence="3">The sequence shown here is derived from an EMBL/GenBank/DDBJ whole genome shotgun (WGS) entry which is preliminary data.</text>
</comment>
<evidence type="ECO:0000256" key="2">
    <source>
        <dbReference type="SAM" id="MobiDB-lite"/>
    </source>
</evidence>
<feature type="compositionally biased region" description="Acidic residues" evidence="2">
    <location>
        <begin position="70"/>
        <end position="86"/>
    </location>
</feature>
<dbReference type="Proteomes" id="UP001303222">
    <property type="component" value="Unassembled WGS sequence"/>
</dbReference>
<feature type="compositionally biased region" description="Acidic residues" evidence="2">
    <location>
        <begin position="383"/>
        <end position="413"/>
    </location>
</feature>
<dbReference type="GO" id="GO:0005737">
    <property type="term" value="C:cytoplasm"/>
    <property type="evidence" value="ECO:0007669"/>
    <property type="project" value="TreeGrafter"/>
</dbReference>
<sequence length="474" mass="53333">MPALEGILEAANAPQQDGQIAFPPVTRDHILHCSYDYWFPKYRTSCIRSRVIPLSRDFVSYIREDGIILADDEPGNENDSDDDDWEPTVPSSEIPAPPRNPGDADNDSDDDDEDSTPAKLPPNKRFPDLHNAINAAIKALGGAVAPKLNWSSPKDATWISRHPNTVKCTSANDIYILLKSSSFISHDLDHAFDDCFPSSSTQSPSASAQQPQGFTPVLVLRSFFSPLPSLEFRCFVKDRNLIAITQRDLNYYAFLRNLRSAIIARCRELFNTKLKYTFPDSSFCFDVYIPEAAYRSDSESEDSDADETSEARSRLARARLIDINPWAPRTDTILFGWEELLETEVRIPVLGRAESTTSQKPERTVRLRFSTTRARAAAGGDDNLTEPEEDDIDDDFDDDTTEDDEEQEEEEYEVELRLVEQEDPAAYNFSSPQYSAHKMPKDVVDASMAGEGGMREFAREWQRLQEQRGGGSSS</sequence>
<reference evidence="3" key="1">
    <citation type="journal article" date="2023" name="Mol. Phylogenet. Evol.">
        <title>Genome-scale phylogeny and comparative genomics of the fungal order Sordariales.</title>
        <authorList>
            <person name="Hensen N."/>
            <person name="Bonometti L."/>
            <person name="Westerberg I."/>
            <person name="Brannstrom I.O."/>
            <person name="Guillou S."/>
            <person name="Cros-Aarteil S."/>
            <person name="Calhoun S."/>
            <person name="Haridas S."/>
            <person name="Kuo A."/>
            <person name="Mondo S."/>
            <person name="Pangilinan J."/>
            <person name="Riley R."/>
            <person name="LaButti K."/>
            <person name="Andreopoulos B."/>
            <person name="Lipzen A."/>
            <person name="Chen C."/>
            <person name="Yan M."/>
            <person name="Daum C."/>
            <person name="Ng V."/>
            <person name="Clum A."/>
            <person name="Steindorff A."/>
            <person name="Ohm R.A."/>
            <person name="Martin F."/>
            <person name="Silar P."/>
            <person name="Natvig D.O."/>
            <person name="Lalanne C."/>
            <person name="Gautier V."/>
            <person name="Ament-Velasquez S.L."/>
            <person name="Kruys A."/>
            <person name="Hutchinson M.I."/>
            <person name="Powell A.J."/>
            <person name="Barry K."/>
            <person name="Miller A.N."/>
            <person name="Grigoriev I.V."/>
            <person name="Debuchy R."/>
            <person name="Gladieux P."/>
            <person name="Hiltunen Thoren M."/>
            <person name="Johannesson H."/>
        </authorList>
    </citation>
    <scope>NUCLEOTIDE SEQUENCE</scope>
    <source>
        <strain evidence="3">CBS 626.80</strain>
    </source>
</reference>
<dbReference type="EMBL" id="MU859163">
    <property type="protein sequence ID" value="KAK3950906.1"/>
    <property type="molecule type" value="Genomic_DNA"/>
</dbReference>
<feature type="compositionally biased region" description="Acidic residues" evidence="2">
    <location>
        <begin position="104"/>
        <end position="115"/>
    </location>
</feature>
<feature type="region of interest" description="Disordered" evidence="2">
    <location>
        <begin position="370"/>
        <end position="440"/>
    </location>
</feature>
<evidence type="ECO:0000256" key="1">
    <source>
        <dbReference type="ARBA" id="ARBA00011047"/>
    </source>
</evidence>
<accession>A0AAN6NTU0</accession>
<gene>
    <name evidence="3" type="ORF">QBC32DRAFT_345386</name>
</gene>
<organism evidence="3 4">
    <name type="scientific">Pseudoneurospora amorphoporcata</name>
    <dbReference type="NCBI Taxonomy" id="241081"/>
    <lineage>
        <taxon>Eukaryota</taxon>
        <taxon>Fungi</taxon>
        <taxon>Dikarya</taxon>
        <taxon>Ascomycota</taxon>
        <taxon>Pezizomycotina</taxon>
        <taxon>Sordariomycetes</taxon>
        <taxon>Sordariomycetidae</taxon>
        <taxon>Sordariales</taxon>
        <taxon>Sordariaceae</taxon>
        <taxon>Pseudoneurospora</taxon>
    </lineage>
</organism>
<comment type="similarity">
    <text evidence="1">Belongs to the CDC123 family.</text>
</comment>
<dbReference type="AlphaFoldDB" id="A0AAN6NTU0"/>
<reference evidence="3" key="2">
    <citation type="submission" date="2023-06" db="EMBL/GenBank/DDBJ databases">
        <authorList>
            <consortium name="Lawrence Berkeley National Laboratory"/>
            <person name="Mondo S.J."/>
            <person name="Hensen N."/>
            <person name="Bonometti L."/>
            <person name="Westerberg I."/>
            <person name="Brannstrom I.O."/>
            <person name="Guillou S."/>
            <person name="Cros-Aarteil S."/>
            <person name="Calhoun S."/>
            <person name="Haridas S."/>
            <person name="Kuo A."/>
            <person name="Pangilinan J."/>
            <person name="Riley R."/>
            <person name="Labutti K."/>
            <person name="Andreopoulos B."/>
            <person name="Lipzen A."/>
            <person name="Chen C."/>
            <person name="Yanf M."/>
            <person name="Daum C."/>
            <person name="Ng V."/>
            <person name="Clum A."/>
            <person name="Steindorff A."/>
            <person name="Ohm R."/>
            <person name="Martin F."/>
            <person name="Silar P."/>
            <person name="Natvig D."/>
            <person name="Lalanne C."/>
            <person name="Gautier V."/>
            <person name="Ament-Velasquez S.L."/>
            <person name="Kruys A."/>
            <person name="Hutchinson M.I."/>
            <person name="Powell A.J."/>
            <person name="Barry K."/>
            <person name="Miller A.N."/>
            <person name="Grigoriev I.V."/>
            <person name="Debuchy R."/>
            <person name="Gladieux P."/>
            <person name="Thoren M.H."/>
            <person name="Johannesson H."/>
        </authorList>
    </citation>
    <scope>NUCLEOTIDE SEQUENCE</scope>
    <source>
        <strain evidence="3">CBS 626.80</strain>
    </source>
</reference>
<evidence type="ECO:0000313" key="3">
    <source>
        <dbReference type="EMBL" id="KAK3950906.1"/>
    </source>
</evidence>
<evidence type="ECO:0000313" key="4">
    <source>
        <dbReference type="Proteomes" id="UP001303222"/>
    </source>
</evidence>
<dbReference type="PANTHER" id="PTHR15323">
    <property type="entry name" value="D123 PROTEIN"/>
    <property type="match status" value="1"/>
</dbReference>
<proteinExistence type="inferred from homology"/>
<name>A0AAN6NTU0_9PEZI</name>
<protein>
    <submittedName>
        <fullName evidence="3">D123-domain-containing protein</fullName>
    </submittedName>
</protein>
<dbReference type="Pfam" id="PF07065">
    <property type="entry name" value="D123"/>
    <property type="match status" value="1"/>
</dbReference>
<dbReference type="InterPro" id="IPR009772">
    <property type="entry name" value="CDC123"/>
</dbReference>
<dbReference type="PANTHER" id="PTHR15323:SF6">
    <property type="entry name" value="CELL DIVISION CYCLE PROTEIN 123 HOMOLOG"/>
    <property type="match status" value="1"/>
</dbReference>